<organism evidence="3">
    <name type="scientific">Ganoderma boninense</name>
    <dbReference type="NCBI Taxonomy" id="34458"/>
    <lineage>
        <taxon>Eukaryota</taxon>
        <taxon>Fungi</taxon>
        <taxon>Dikarya</taxon>
        <taxon>Basidiomycota</taxon>
        <taxon>Agaricomycotina</taxon>
        <taxon>Agaricomycetes</taxon>
        <taxon>Polyporales</taxon>
        <taxon>Polyporaceae</taxon>
        <taxon>Ganoderma</taxon>
    </lineage>
</organism>
<protein>
    <submittedName>
        <fullName evidence="3">Uncharacterized protein</fullName>
    </submittedName>
</protein>
<proteinExistence type="predicted"/>
<gene>
    <name evidence="3" type="primary">G4MT75</name>
</gene>
<dbReference type="AlphaFoldDB" id="A0A5K1K7P6"/>
<evidence type="ECO:0000256" key="2">
    <source>
        <dbReference type="SAM" id="Phobius"/>
    </source>
</evidence>
<evidence type="ECO:0000313" key="3">
    <source>
        <dbReference type="EMBL" id="VWP01338.1"/>
    </source>
</evidence>
<accession>A0A5K1K7P6</accession>
<feature type="transmembrane region" description="Helical" evidence="2">
    <location>
        <begin position="25"/>
        <end position="46"/>
    </location>
</feature>
<name>A0A5K1K7P6_9APHY</name>
<evidence type="ECO:0000256" key="1">
    <source>
        <dbReference type="SAM" id="MobiDB-lite"/>
    </source>
</evidence>
<feature type="transmembrane region" description="Helical" evidence="2">
    <location>
        <begin position="93"/>
        <end position="112"/>
    </location>
</feature>
<sequence>MYAPSNLIHIYIEALNADIEPTGLILNRASTVVADAILVFVTWKFLPISALAAKNVMSLTSVMLRNGILYFIVLTMLNVVQLVLTVAPDGVVFYAWYYTFPMSSVLVSHFLLDLQEAHQKTVKGLATIDDPSDSGASHNAEGSIQFASALGSVGAIVGLAADLNQEGEGDDGGATGGLSEVSETIGRDEGEPSSEPRIEDELEISMEEARIGESEPLAVGARSEGVGS</sequence>
<dbReference type="EMBL" id="LR729290">
    <property type="protein sequence ID" value="VWP01338.1"/>
    <property type="molecule type" value="Genomic_DNA"/>
</dbReference>
<reference evidence="3" key="1">
    <citation type="submission" date="2019-10" db="EMBL/GenBank/DDBJ databases">
        <authorList>
            <person name="Nor Muhammad N."/>
        </authorList>
    </citation>
    <scope>NUCLEOTIDE SEQUENCE</scope>
</reference>
<feature type="region of interest" description="Disordered" evidence="1">
    <location>
        <begin position="164"/>
        <end position="228"/>
    </location>
</feature>
<feature type="transmembrane region" description="Helical" evidence="2">
    <location>
        <begin position="67"/>
        <end position="87"/>
    </location>
</feature>
<feature type="compositionally biased region" description="Basic and acidic residues" evidence="1">
    <location>
        <begin position="185"/>
        <end position="199"/>
    </location>
</feature>
<keyword evidence="2" id="KW-0472">Membrane</keyword>
<keyword evidence="2" id="KW-0812">Transmembrane</keyword>
<keyword evidence="2" id="KW-1133">Transmembrane helix</keyword>